<accession>A0A6B9TLA7</accession>
<reference evidence="1" key="1">
    <citation type="submission" date="2019-06" db="EMBL/GenBank/DDBJ databases">
        <title>First reports of Pepper huasteco yellow vein virus and Pepper golden mosaic virus infecting cucumber fields in Colima, Mexico.</title>
        <authorList>
            <person name="Sanchez-Chavez S."/>
            <person name="Rodriguez-Lopez E.G."/>
            <person name="Lizet-Partida B."/>
            <person name="Cardenas-Conejo Z.E."/>
            <person name="Cardenas-Conejo Y."/>
        </authorList>
    </citation>
    <scope>NUCLEOTIDE SEQUENCE</scope>
    <source>
        <strain evidence="1">Colima</strain>
    </source>
</reference>
<evidence type="ECO:0000313" key="1">
    <source>
        <dbReference type="EMBL" id="QHN12675.1"/>
    </source>
</evidence>
<dbReference type="EMBL" id="MN013410">
    <property type="protein sequence ID" value="QHN12675.1"/>
    <property type="molecule type" value="Genomic_DNA"/>
</dbReference>
<protein>
    <submittedName>
        <fullName evidence="1">AC4</fullName>
    </submittedName>
</protein>
<sequence>MLGSSTLLTPGDLPNFIQTFRQPRTQMPLKITSRKMVIIVNMGSTKFPGVPRQIKTTSITTL</sequence>
<gene>
    <name evidence="1" type="primary">AC4</name>
</gene>
<organism evidence="1">
    <name type="scientific">Pepper golden mosaic virus</name>
    <dbReference type="NCBI Taxonomy" id="223301"/>
    <lineage>
        <taxon>Viruses</taxon>
        <taxon>Monodnaviria</taxon>
        <taxon>Shotokuvirae</taxon>
        <taxon>Cressdnaviricota</taxon>
        <taxon>Repensiviricetes</taxon>
        <taxon>Geplafuvirales</taxon>
        <taxon>Geminiviridae</taxon>
        <taxon>Begomovirus</taxon>
        <taxon>Begomovirus capsicummusivi</taxon>
    </lineage>
</organism>
<name>A0A6B9TLA7_9GEMI</name>
<proteinExistence type="predicted"/>